<protein>
    <submittedName>
        <fullName evidence="2">Uncharacterized protein</fullName>
    </submittedName>
</protein>
<reference evidence="2 3" key="1">
    <citation type="submission" date="2016-08" db="EMBL/GenBank/DDBJ databases">
        <title>Whole genome shotgun sequence of Pichia membranifaciens KS47-1.</title>
        <authorList>
            <person name="Konishi M."/>
            <person name="Ishida M."/>
            <person name="Arakawa T."/>
            <person name="Kato Y."/>
            <person name="Horiuchi J."/>
        </authorList>
    </citation>
    <scope>NUCLEOTIDE SEQUENCE [LARGE SCALE GENOMIC DNA]</scope>
    <source>
        <strain evidence="2 3">KS47-1</strain>
    </source>
</reference>
<gene>
    <name evidence="2" type="ORF">PMKS-003574</name>
</gene>
<dbReference type="Proteomes" id="UP000186136">
    <property type="component" value="Unassembled WGS sequence"/>
</dbReference>
<keyword evidence="3" id="KW-1185">Reference proteome</keyword>
<feature type="region of interest" description="Disordered" evidence="1">
    <location>
        <begin position="1"/>
        <end position="72"/>
    </location>
</feature>
<sequence length="72" mass="7871">MSDSGRKNFSDKVSNAVTPDNQKSGWDKASEGVSNQYDKAASKVQPEEEKGVFQKISDTISGKKQCGHPEPR</sequence>
<organism evidence="2 3">
    <name type="scientific">Pichia membranifaciens</name>
    <dbReference type="NCBI Taxonomy" id="4926"/>
    <lineage>
        <taxon>Eukaryota</taxon>
        <taxon>Fungi</taxon>
        <taxon>Dikarya</taxon>
        <taxon>Ascomycota</taxon>
        <taxon>Saccharomycotina</taxon>
        <taxon>Pichiomycetes</taxon>
        <taxon>Pichiales</taxon>
        <taxon>Pichiaceae</taxon>
        <taxon>Pichia</taxon>
    </lineage>
</organism>
<proteinExistence type="predicted"/>
<dbReference type="PIRSF" id="PIRSF002590">
    <property type="entry name" value="HSP9/HSP12_fun"/>
    <property type="match status" value="1"/>
</dbReference>
<evidence type="ECO:0000313" key="3">
    <source>
        <dbReference type="Proteomes" id="UP000186136"/>
    </source>
</evidence>
<dbReference type="Pfam" id="PF04119">
    <property type="entry name" value="HSP9_HSP12"/>
    <property type="match status" value="1"/>
</dbReference>
<evidence type="ECO:0000256" key="1">
    <source>
        <dbReference type="SAM" id="MobiDB-lite"/>
    </source>
</evidence>
<dbReference type="InterPro" id="IPR007250">
    <property type="entry name" value="HSP9_HSP12"/>
</dbReference>
<dbReference type="AlphaFoldDB" id="A0A1Q2YKI7"/>
<accession>A0A1Q2YKI7</accession>
<dbReference type="OrthoDB" id="2348401at2759"/>
<dbReference type="Gene3D" id="6.10.250.2440">
    <property type="match status" value="2"/>
</dbReference>
<evidence type="ECO:0000313" key="2">
    <source>
        <dbReference type="EMBL" id="GAV30068.1"/>
    </source>
</evidence>
<feature type="compositionally biased region" description="Polar residues" evidence="1">
    <location>
        <begin position="11"/>
        <end position="24"/>
    </location>
</feature>
<dbReference type="EMBL" id="BDGI01000158">
    <property type="protein sequence ID" value="GAV30068.1"/>
    <property type="molecule type" value="Genomic_DNA"/>
</dbReference>
<feature type="compositionally biased region" description="Basic and acidic residues" evidence="1">
    <location>
        <begin position="1"/>
        <end position="10"/>
    </location>
</feature>
<comment type="caution">
    <text evidence="2">The sequence shown here is derived from an EMBL/GenBank/DDBJ whole genome shotgun (WGS) entry which is preliminary data.</text>
</comment>
<name>A0A1Q2YKI7_9ASCO</name>